<evidence type="ECO:0000313" key="2">
    <source>
        <dbReference type="EMBL" id="VDN16701.1"/>
    </source>
</evidence>
<organism evidence="2 3">
    <name type="scientific">Dibothriocephalus latus</name>
    <name type="common">Fish tapeworm</name>
    <name type="synonym">Diphyllobothrium latum</name>
    <dbReference type="NCBI Taxonomy" id="60516"/>
    <lineage>
        <taxon>Eukaryota</taxon>
        <taxon>Metazoa</taxon>
        <taxon>Spiralia</taxon>
        <taxon>Lophotrochozoa</taxon>
        <taxon>Platyhelminthes</taxon>
        <taxon>Cestoda</taxon>
        <taxon>Eucestoda</taxon>
        <taxon>Diphyllobothriidea</taxon>
        <taxon>Diphyllobothriidae</taxon>
        <taxon>Dibothriocephalus</taxon>
    </lineage>
</organism>
<keyword evidence="3" id="KW-1185">Reference proteome</keyword>
<evidence type="ECO:0000256" key="1">
    <source>
        <dbReference type="SAM" id="MobiDB-lite"/>
    </source>
</evidence>
<reference evidence="2 3" key="1">
    <citation type="submission" date="2018-11" db="EMBL/GenBank/DDBJ databases">
        <authorList>
            <consortium name="Pathogen Informatics"/>
        </authorList>
    </citation>
    <scope>NUCLEOTIDE SEQUENCE [LARGE SCALE GENOMIC DNA]</scope>
</reference>
<dbReference type="AlphaFoldDB" id="A0A3P7MFK2"/>
<evidence type="ECO:0000313" key="3">
    <source>
        <dbReference type="Proteomes" id="UP000281553"/>
    </source>
</evidence>
<feature type="region of interest" description="Disordered" evidence="1">
    <location>
        <begin position="1"/>
        <end position="27"/>
    </location>
</feature>
<gene>
    <name evidence="2" type="ORF">DILT_LOCUS12532</name>
</gene>
<protein>
    <submittedName>
        <fullName evidence="2">Uncharacterized protein</fullName>
    </submittedName>
</protein>
<name>A0A3P7MFK2_DIBLA</name>
<dbReference type="EMBL" id="UYRU01066772">
    <property type="protein sequence ID" value="VDN16701.1"/>
    <property type="molecule type" value="Genomic_DNA"/>
</dbReference>
<sequence>MFRAFDSDQRGSEFEAPVGRHLSLDLPKSNRPERRMAVVALEYVRYKVDITAINEAQFSEQSQLEGVGADYAFFWSGTQRRSKKTRISPLPSRMTS</sequence>
<feature type="compositionally biased region" description="Basic and acidic residues" evidence="1">
    <location>
        <begin position="1"/>
        <end position="13"/>
    </location>
</feature>
<accession>A0A3P7MFK2</accession>
<dbReference type="OrthoDB" id="6260816at2759"/>
<proteinExistence type="predicted"/>
<dbReference type="Proteomes" id="UP000281553">
    <property type="component" value="Unassembled WGS sequence"/>
</dbReference>